<dbReference type="CDD" id="cd00198">
    <property type="entry name" value="vWFA"/>
    <property type="match status" value="1"/>
</dbReference>
<reference evidence="1" key="1">
    <citation type="journal article" date="2022" name="Proc. Natl. Acad. Sci. U.S.A.">
        <title>Life cycle and functional genomics of the unicellular red alga Galdieria for elucidating algal and plant evolution and industrial use.</title>
        <authorList>
            <person name="Hirooka S."/>
            <person name="Itabashi T."/>
            <person name="Ichinose T.M."/>
            <person name="Onuma R."/>
            <person name="Fujiwara T."/>
            <person name="Yamashita S."/>
            <person name="Jong L.W."/>
            <person name="Tomita R."/>
            <person name="Iwane A.H."/>
            <person name="Miyagishima S.Y."/>
        </authorList>
    </citation>
    <scope>NUCLEOTIDE SEQUENCE</scope>
    <source>
        <strain evidence="1">NBRC 102759</strain>
    </source>
</reference>
<dbReference type="SUPFAM" id="SSF53300">
    <property type="entry name" value="vWA-like"/>
    <property type="match status" value="1"/>
</dbReference>
<organism evidence="1 2">
    <name type="scientific">Galdieria partita</name>
    <dbReference type="NCBI Taxonomy" id="83374"/>
    <lineage>
        <taxon>Eukaryota</taxon>
        <taxon>Rhodophyta</taxon>
        <taxon>Bangiophyceae</taxon>
        <taxon>Galdieriales</taxon>
        <taxon>Galdieriaceae</taxon>
        <taxon>Galdieria</taxon>
    </lineage>
</organism>
<reference evidence="1" key="2">
    <citation type="submission" date="2022-01" db="EMBL/GenBank/DDBJ databases">
        <authorList>
            <person name="Hirooka S."/>
            <person name="Miyagishima S.Y."/>
        </authorList>
    </citation>
    <scope>NUCLEOTIDE SEQUENCE</scope>
    <source>
        <strain evidence="1">NBRC 102759</strain>
    </source>
</reference>
<dbReference type="InterPro" id="IPR027417">
    <property type="entry name" value="P-loop_NTPase"/>
</dbReference>
<dbReference type="OrthoDB" id="166993at2759"/>
<evidence type="ECO:0000313" key="1">
    <source>
        <dbReference type="EMBL" id="GJQ10744.1"/>
    </source>
</evidence>
<proteinExistence type="predicted"/>
<accession>A0A9C7PV10</accession>
<dbReference type="SUPFAM" id="SSF52540">
    <property type="entry name" value="P-loop containing nucleoside triphosphate hydrolases"/>
    <property type="match status" value="1"/>
</dbReference>
<comment type="caution">
    <text evidence="1">The sequence shown here is derived from an EMBL/GenBank/DDBJ whole genome shotgun (WGS) entry which is preliminary data.</text>
</comment>
<gene>
    <name evidence="1" type="ORF">GpartN1_g2535.t1</name>
</gene>
<sequence length="2462" mass="282369">MSRTPSIVSDSSPKYDSTIAANISVSSHFNAKSCKNAYVSNSTIEETTKTMENTASTVPCGLCGKRSFFYWHPQNLALCDICDKNNLLECRKKGIVPATVERYDINDIACQNCLDEVGLVICRECNWAPYCSSCDPIVHKARSKSSHSRETLSSWLAAKGKWPKASLPQWMEKNSPSDHSKTASELSRISSISATNVKPEEKIFFKESLETDAKRILIERSKRQTDSNFFDHQVSQRPDKETTGIIRQLISVVEDSVDVSVVEKTLVNRSTVKELCNTFSECSTSDVADFIDFSQLKKTLISTLGVFGSRREIVEFLYSRSFLSSTDYQNYLAREDKWLATGIYIVVRKQTPLILFAWLPHSTFLSPSMKDIGCNFIRYLQELCSKIICVNNKEDWEAFERIQFRDETDDIEREIYGSVELQSEKHEKIRFGSSLSVCLPDDCDSKHCFLSSGLFRHALLVEHETCVEKETVSRTERFTLPKFHGFISDKLKTRKVIFSLSNEEFLTLLKYGHESSYARYQTLCQTLNESQKELQKELSKIPSKITEERDLWVKRAKNSMVLFLNKRFPVEEGLIRSNVTEQYAHCVMCNIRVSVDNGRMLSCSKGWHIFCLDDFQTLEIKEDIADSCIMCSYCGEGHRLSSKSFLNDERFLLGRNFEHIERSQQEKVEMSESQEAELKLVNDYISLEEFSPKWVVQDLRERYCLGRIFILKRWGPAVYISRGNFAEQKKLIIRVMTTKTLREWYSLHSNPEELKALVGEALRKFECSLAQGKPFSNDGDVQEIVRKVYDKERHNCILKVQRAILAALPSYESLVSQLSEELRAKYREKCQTQTGNFLDDRKYEMTKESTGDMTLIVKGCAFIENANCTESYAQESSEKRLSLSSYHNSSFSLDSANTSFEVTRPFSMPSGEIVLTYEEECISRPKTVIDVVEIQVLNKDLQRAEADHNISLKPCFSPNRGYLLIDSKTQELKHFTIVSGNVFISLIFDRSDRYTRLFVDRNKSLLGKNRLKTFKSRIDLFALDELSRFVALYDLERARVDVYRFDESWQRLEKTSIEIHLDQVFHDVPVCHMFFLTSKSYLIFIDEEGKMRSYEFSTKMFRPRTVNTKNIEGVLSAPDGSCFMLLKRRNFDFNSSFSSTCSSYVSSRNVDDDTASIYSPEKENESDGVNGSDSVSLLEAEIYIGGGMQYFGSVKLPKNFSEENIDSLRFSFLSSQLMLYYLDRNGSCLKTSQVYLSMDSSLAEIVTNLNNISSFEMRPVSCEISITSYLEYIFLSMDKFCIAPVLENVEQKKVDIFFLFNSTWFENDSFRNLTQKFYAYIETKMERFVEQTRKVKDVKEIPICIRARSYSELPHLLNSATAVSSTLSKWVQDVICLVPIQIARAEANSFRPLIDGLRGDFEIERQEILRFANSINFGLYDCILYAWQGPTKVVSSMGKQSTGKSYMLNHLTGSLFDIAGGRCTDGVWMTMRIAEDCLYVILDFEGLGSFERSEQEDMLLSVFQAAISNLTLYKTDLRFDRDTQATFSRFQSGVSLIRGDPTLFRGRFYIVMKDVESRDVSDLQREFLSKLRIVCRNNGDDNFLTKMYQGQFAMAAFPTLGTRKYYEQLSRIYEALKKQTSSFQNGKMFRRHLQLLMSKLCTKDWTPLNRDQVLIRLSELRNCQSVVLNLGKMDDNSGIHKFESLSNFDNGYPIADENLLVDGKEISCLKLPDEDLELNSDCKSFVELCLPLVNIFERHFHNRYAVRNKLWQKVLQEFLCKVVERRIHRIDMWLNSNLEGYNMKDGDVMLLRHEYYELYAKLRQQWKLCSFRCSRCYLGCLNSRNHLGEHNCLTSHRCESYCDFCKQSKVETQLCGDVAGHGGDHDCKIKNHTCGVECSLSHLEGCNFSCSLPFGHSCPHRCNAEFHLCGFPCHLHCCTNRCVHPFESEHSRHECHESWCPYTCCIPGCNKPCAETENHFHDSSEDFVEHFCGSEHPCTGTCSRNGICQIVSELRPDRRIFRGALDEFEYVFVTEQNGLKKKCGLVIPPFRKTHEGPCDCGSENEHFCDIRCPSCGYFCIRSFGHTEELHHTIHGNMRACHFVSDECTEAIEVGSRRYKRGESGEAEMCNMYCKALGRGHIHLMYCNALDAFKCTNSQREGIRHQTVAYGPDFHSPKDELTHECYWRTIGFVDPSTNEERELFGLCPVKCGHPSHQTETELQATSDILSNREQSYCSLPLWHEPLDPKGPIPNNQGYISSSGHYFHCSHSSSYRTIFLLDRGASMATKDCSPTLPIIRSLRVTHRNRLGCAVEAIFRFIMKRLGSGAVEDRVDVIAFKERANICVYEEPLSERLIMKMVRMAPSGVAMLESGLEAASAMIQEQRTPRLIPLLLLVTDGNLDVSPIAFRLLENMMAMDKRLTFHVVKFGNGRINCDLQQLCEKGHGQLLSSLDEVSLMEHLDSVTEKMQNQDGGLIFDSLALE</sequence>
<evidence type="ECO:0008006" key="3">
    <source>
        <dbReference type="Google" id="ProtNLM"/>
    </source>
</evidence>
<name>A0A9C7PV10_9RHOD</name>
<dbReference type="Gene3D" id="3.40.50.410">
    <property type="entry name" value="von Willebrand factor, type A domain"/>
    <property type="match status" value="1"/>
</dbReference>
<dbReference type="InterPro" id="IPR036465">
    <property type="entry name" value="vWFA_dom_sf"/>
</dbReference>
<keyword evidence="2" id="KW-1185">Reference proteome</keyword>
<evidence type="ECO:0000313" key="2">
    <source>
        <dbReference type="Proteomes" id="UP001061958"/>
    </source>
</evidence>
<protein>
    <recommendedName>
        <fullName evidence="3">VWFA domain-containing protein</fullName>
    </recommendedName>
</protein>
<dbReference type="PANTHER" id="PTHR22796">
    <property type="entry name" value="URG4-RELATED"/>
    <property type="match status" value="1"/>
</dbReference>
<dbReference type="PANTHER" id="PTHR22796:SF1">
    <property type="entry name" value="VWFA DOMAIN-CONTAINING PROTEIN"/>
    <property type="match status" value="1"/>
</dbReference>
<dbReference type="Proteomes" id="UP001061958">
    <property type="component" value="Unassembled WGS sequence"/>
</dbReference>
<dbReference type="EMBL" id="BQMJ01000018">
    <property type="protein sequence ID" value="GJQ10744.1"/>
    <property type="molecule type" value="Genomic_DNA"/>
</dbReference>
<dbReference type="Gene3D" id="3.40.50.300">
    <property type="entry name" value="P-loop containing nucleotide triphosphate hydrolases"/>
    <property type="match status" value="1"/>
</dbReference>